<dbReference type="Pfam" id="PF01810">
    <property type="entry name" value="LysE"/>
    <property type="match status" value="1"/>
</dbReference>
<keyword evidence="8" id="KW-1185">Reference proteome</keyword>
<dbReference type="InterPro" id="IPR001123">
    <property type="entry name" value="LeuE-type"/>
</dbReference>
<evidence type="ECO:0000256" key="1">
    <source>
        <dbReference type="ARBA" id="ARBA00004651"/>
    </source>
</evidence>
<gene>
    <name evidence="7" type="ORF">HHL14_31920</name>
</gene>
<dbReference type="GO" id="GO:0015171">
    <property type="term" value="F:amino acid transmembrane transporter activity"/>
    <property type="evidence" value="ECO:0007669"/>
    <property type="project" value="TreeGrafter"/>
</dbReference>
<dbReference type="PROSITE" id="PS51257">
    <property type="entry name" value="PROKAR_LIPOPROTEIN"/>
    <property type="match status" value="1"/>
</dbReference>
<dbReference type="GO" id="GO:0005886">
    <property type="term" value="C:plasma membrane"/>
    <property type="evidence" value="ECO:0007669"/>
    <property type="project" value="UniProtKB-SubCell"/>
</dbReference>
<keyword evidence="2" id="KW-1003">Cell membrane</keyword>
<protein>
    <submittedName>
        <fullName evidence="7">LysE family translocator</fullName>
    </submittedName>
</protein>
<evidence type="ECO:0000256" key="3">
    <source>
        <dbReference type="ARBA" id="ARBA00022692"/>
    </source>
</evidence>
<evidence type="ECO:0000256" key="4">
    <source>
        <dbReference type="ARBA" id="ARBA00022989"/>
    </source>
</evidence>
<evidence type="ECO:0000256" key="6">
    <source>
        <dbReference type="SAM" id="Phobius"/>
    </source>
</evidence>
<evidence type="ECO:0000256" key="5">
    <source>
        <dbReference type="ARBA" id="ARBA00023136"/>
    </source>
</evidence>
<dbReference type="EMBL" id="JABBFZ010000039">
    <property type="protein sequence ID" value="NML35416.1"/>
    <property type="molecule type" value="Genomic_DNA"/>
</dbReference>
<keyword evidence="4 6" id="KW-1133">Transmembrane helix</keyword>
<keyword evidence="5 6" id="KW-0472">Membrane</keyword>
<proteinExistence type="predicted"/>
<comment type="caution">
    <text evidence="7">The sequence shown here is derived from an EMBL/GenBank/DDBJ whole genome shotgun (WGS) entry which is preliminary data.</text>
</comment>
<dbReference type="AlphaFoldDB" id="A0A7Y0FGP7"/>
<dbReference type="Proteomes" id="UP000583127">
    <property type="component" value="Unassembled WGS sequence"/>
</dbReference>
<feature type="transmembrane region" description="Helical" evidence="6">
    <location>
        <begin position="44"/>
        <end position="70"/>
    </location>
</feature>
<evidence type="ECO:0000313" key="8">
    <source>
        <dbReference type="Proteomes" id="UP000583127"/>
    </source>
</evidence>
<name>A0A7Y0FGP7_9BURK</name>
<dbReference type="PIRSF" id="PIRSF006324">
    <property type="entry name" value="LeuE"/>
    <property type="match status" value="1"/>
</dbReference>
<evidence type="ECO:0000313" key="7">
    <source>
        <dbReference type="EMBL" id="NML35416.1"/>
    </source>
</evidence>
<dbReference type="PANTHER" id="PTHR30086">
    <property type="entry name" value="ARGININE EXPORTER PROTEIN ARGO"/>
    <property type="match status" value="1"/>
</dbReference>
<evidence type="ECO:0000256" key="2">
    <source>
        <dbReference type="ARBA" id="ARBA00022475"/>
    </source>
</evidence>
<organism evidence="7 8">
    <name type="scientific">Paraburkholderia antibiotica</name>
    <dbReference type="NCBI Taxonomy" id="2728839"/>
    <lineage>
        <taxon>Bacteria</taxon>
        <taxon>Pseudomonadati</taxon>
        <taxon>Pseudomonadota</taxon>
        <taxon>Betaproteobacteria</taxon>
        <taxon>Burkholderiales</taxon>
        <taxon>Burkholderiaceae</taxon>
        <taxon>Paraburkholderia</taxon>
    </lineage>
</organism>
<accession>A0A7Y0FGP7</accession>
<feature type="transmembrane region" description="Helical" evidence="6">
    <location>
        <begin position="7"/>
        <end position="24"/>
    </location>
</feature>
<reference evidence="7 8" key="1">
    <citation type="submission" date="2020-04" db="EMBL/GenBank/DDBJ databases">
        <title>Paraburkholderia sp. G-4-1-8 isolated from soil.</title>
        <authorList>
            <person name="Dahal R.H."/>
        </authorList>
    </citation>
    <scope>NUCLEOTIDE SEQUENCE [LARGE SCALE GENOMIC DNA]</scope>
    <source>
        <strain evidence="7 8">G-4-1-8</strain>
    </source>
</reference>
<comment type="subcellular location">
    <subcellularLocation>
        <location evidence="1">Cell membrane</location>
        <topology evidence="1">Multi-pass membrane protein</topology>
    </subcellularLocation>
</comment>
<feature type="transmembrane region" description="Helical" evidence="6">
    <location>
        <begin position="194"/>
        <end position="211"/>
    </location>
</feature>
<keyword evidence="3 6" id="KW-0812">Transmembrane</keyword>
<dbReference type="RefSeq" id="WP_169501593.1">
    <property type="nucleotide sequence ID" value="NZ_JABBFZ010000039.1"/>
</dbReference>
<sequence>MRGTGEIILCGLFSGACVALTMTPGPDMLLIASRSVSQGRSAGFASLAGILVGTYCHAMAAAFGLARLFLSVPIAYDVVRFAGATYLLYLAWKTLGASPTPTAPSGCEARFPVRKIFRQGRLTNLLNPKMALFVLALFPQFVRPQDGAVAFQILTLATVLNFIGLIVNGVVILSASRLSQRWAGRRRHSRTPQYLLASAFAGLAARLAFASRH</sequence>
<feature type="transmembrane region" description="Helical" evidence="6">
    <location>
        <begin position="148"/>
        <end position="173"/>
    </location>
</feature>
<dbReference type="PANTHER" id="PTHR30086:SF20">
    <property type="entry name" value="ARGININE EXPORTER PROTEIN ARGO-RELATED"/>
    <property type="match status" value="1"/>
</dbReference>